<feature type="binding site" evidence="6">
    <location>
        <position position="128"/>
    </location>
    <ligand>
        <name>Fe(3+)</name>
        <dbReference type="ChEBI" id="CHEBI:29034"/>
    </ligand>
</feature>
<dbReference type="OrthoDB" id="528553at2"/>
<reference evidence="10" key="1">
    <citation type="submission" date="2015-07" db="EMBL/GenBank/DDBJ databases">
        <title>Draft Genome Sequence of Roseovarius tolerans EL-164, a producer of N-Acylated Alanine Methyl Esters (NAMEs).</title>
        <authorList>
            <person name="Voget S."/>
            <person name="Bruns H."/>
            <person name="Wagner-Doebler I."/>
            <person name="Schulz S."/>
            <person name="Daniel R."/>
        </authorList>
    </citation>
    <scope>NUCLEOTIDE SEQUENCE [LARGE SCALE GENOMIC DNA]</scope>
    <source>
        <strain evidence="10">EL-164</strain>
    </source>
</reference>
<dbReference type="PATRIC" id="fig|74031.6.peg.795"/>
<feature type="binding site" evidence="6">
    <location>
        <position position="126"/>
    </location>
    <ligand>
        <name>Fe(3+)</name>
        <dbReference type="ChEBI" id="CHEBI:29034"/>
    </ligand>
</feature>
<comment type="similarity">
    <text evidence="1">Belongs to the nitrile hydratase subunit alpha family.</text>
</comment>
<dbReference type="AlphaFoldDB" id="A0A0L6CYA1"/>
<gene>
    <name evidence="9" type="ORF">ROTO_07750</name>
</gene>
<protein>
    <recommendedName>
        <fullName evidence="2">nitrile hydratase</fullName>
        <ecNumber evidence="2">4.2.1.84</ecNumber>
    </recommendedName>
</protein>
<sequence>MPHDHHDHDHVHPEGLSPSGHPYRADNDAPLSYWQRMEIAVRELLVEKGHVTPAEIAAQIDAMDARSPANGAAVVARAWTDPAFKARLLENASEASREMGFDIGPLHLIAVENTQDTHNLIVCTLCSCYPRNLLGLPPDWYKTRAYRSRAVREPRAVLREFGLDLPDHVTVRVHDSTADMRYIVLPARPRGTDGMTEADLAALVTRDSMIGTGVPRLP</sequence>
<feature type="region of interest" description="Disordered" evidence="7">
    <location>
        <begin position="1"/>
        <end position="24"/>
    </location>
</feature>
<keyword evidence="3 6" id="KW-0479">Metal-binding</keyword>
<evidence type="ECO:0000259" key="8">
    <source>
        <dbReference type="Pfam" id="PF02979"/>
    </source>
</evidence>
<keyword evidence="10" id="KW-1185">Reference proteome</keyword>
<dbReference type="NCBIfam" id="TIGR01323">
    <property type="entry name" value="nitrile_alph"/>
    <property type="match status" value="1"/>
</dbReference>
<dbReference type="Pfam" id="PF02979">
    <property type="entry name" value="NHase_alpha"/>
    <property type="match status" value="1"/>
</dbReference>
<dbReference type="STRING" id="74031.SAMN04488077_110147"/>
<dbReference type="GO" id="GO:0046914">
    <property type="term" value="F:transition metal ion binding"/>
    <property type="evidence" value="ECO:0007669"/>
    <property type="project" value="InterPro"/>
</dbReference>
<dbReference type="EMBL" id="LGVV01000006">
    <property type="protein sequence ID" value="KNX42706.1"/>
    <property type="molecule type" value="Genomic_DNA"/>
</dbReference>
<name>A0A0L6CYA1_9RHOB</name>
<feature type="binding site" evidence="6">
    <location>
        <position position="127"/>
    </location>
    <ligand>
        <name>Fe(3+)</name>
        <dbReference type="ChEBI" id="CHEBI:29034"/>
    </ligand>
</feature>
<accession>A0A0L6CYA1</accession>
<evidence type="ECO:0000256" key="1">
    <source>
        <dbReference type="ARBA" id="ARBA00009363"/>
    </source>
</evidence>
<keyword evidence="6" id="KW-0408">Iron</keyword>
<dbReference type="RefSeq" id="WP_050661750.1">
    <property type="nucleotide sequence ID" value="NZ_CP118494.1"/>
</dbReference>
<dbReference type="SUPFAM" id="SSF56209">
    <property type="entry name" value="Nitrile hydratase alpha chain"/>
    <property type="match status" value="1"/>
</dbReference>
<dbReference type="InterPro" id="IPR018141">
    <property type="entry name" value="Nitrile_hydratase_asu"/>
</dbReference>
<organism evidence="9 10">
    <name type="scientific">Roseovarius tolerans</name>
    <dbReference type="NCBI Taxonomy" id="74031"/>
    <lineage>
        <taxon>Bacteria</taxon>
        <taxon>Pseudomonadati</taxon>
        <taxon>Pseudomonadota</taxon>
        <taxon>Alphaproteobacteria</taxon>
        <taxon>Rhodobacterales</taxon>
        <taxon>Roseobacteraceae</taxon>
        <taxon>Roseovarius</taxon>
    </lineage>
</organism>
<evidence type="ECO:0000256" key="7">
    <source>
        <dbReference type="SAM" id="MobiDB-lite"/>
    </source>
</evidence>
<evidence type="ECO:0000256" key="6">
    <source>
        <dbReference type="PIRSR" id="PIRSR001426-1"/>
    </source>
</evidence>
<dbReference type="Gene3D" id="3.90.330.10">
    <property type="entry name" value="Nitrile hydratase alpha /Thiocyanate hydrolase gamma"/>
    <property type="match status" value="1"/>
</dbReference>
<dbReference type="InterPro" id="IPR004232">
    <property type="entry name" value="CN_Hdrtase_a/SCN_Hdrlase_g"/>
</dbReference>
<comment type="caution">
    <text evidence="9">The sequence shown here is derived from an EMBL/GenBank/DDBJ whole genome shotgun (WGS) entry which is preliminary data.</text>
</comment>
<dbReference type="EC" id="4.2.1.84" evidence="2"/>
<keyword evidence="4 9" id="KW-0456">Lyase</keyword>
<evidence type="ECO:0000256" key="2">
    <source>
        <dbReference type="ARBA" id="ARBA00013079"/>
    </source>
</evidence>
<dbReference type="GO" id="GO:0018822">
    <property type="term" value="F:nitrile hydratase activity"/>
    <property type="evidence" value="ECO:0007669"/>
    <property type="project" value="UniProtKB-EC"/>
</dbReference>
<evidence type="ECO:0000313" key="9">
    <source>
        <dbReference type="EMBL" id="KNX42706.1"/>
    </source>
</evidence>
<feature type="binding site" evidence="6">
    <location>
        <position position="123"/>
    </location>
    <ligand>
        <name>Fe(3+)</name>
        <dbReference type="ChEBI" id="CHEBI:29034"/>
    </ligand>
</feature>
<dbReference type="PIRSF" id="PIRSF001426">
    <property type="entry name" value="NHase_alpha"/>
    <property type="match status" value="1"/>
</dbReference>
<dbReference type="Proteomes" id="UP000037046">
    <property type="component" value="Unassembled WGS sequence"/>
</dbReference>
<comment type="catalytic activity">
    <reaction evidence="5">
        <text>an aliphatic primary amide = an aliphatic nitrile + H2O</text>
        <dbReference type="Rhea" id="RHEA:12673"/>
        <dbReference type="ChEBI" id="CHEBI:15377"/>
        <dbReference type="ChEBI" id="CHEBI:65285"/>
        <dbReference type="ChEBI" id="CHEBI:80291"/>
        <dbReference type="EC" id="4.2.1.84"/>
    </reaction>
</comment>
<evidence type="ECO:0000313" key="10">
    <source>
        <dbReference type="Proteomes" id="UP000037046"/>
    </source>
</evidence>
<dbReference type="InterPro" id="IPR036648">
    <property type="entry name" value="CN_Hdrase_a/SCN_Hdrase_g_sf"/>
</dbReference>
<evidence type="ECO:0000256" key="4">
    <source>
        <dbReference type="ARBA" id="ARBA00023239"/>
    </source>
</evidence>
<feature type="compositionally biased region" description="Basic and acidic residues" evidence="7">
    <location>
        <begin position="1"/>
        <end position="13"/>
    </location>
</feature>
<dbReference type="InterPro" id="IPR023900">
    <property type="entry name" value="CN_Hdrtase_asu/SCN_Hdrlase_gsu"/>
</dbReference>
<evidence type="ECO:0000256" key="5">
    <source>
        <dbReference type="ARBA" id="ARBA00044877"/>
    </source>
</evidence>
<evidence type="ECO:0000256" key="3">
    <source>
        <dbReference type="ARBA" id="ARBA00022723"/>
    </source>
</evidence>
<feature type="domain" description="Nitrile hydratase alpha/Thiocyanate hydrolase gamma" evidence="8">
    <location>
        <begin position="35"/>
        <end position="212"/>
    </location>
</feature>
<proteinExistence type="inferred from homology"/>